<reference evidence="1" key="1">
    <citation type="submission" date="2022-02" db="EMBL/GenBank/DDBJ databases">
        <title>Emergence and expansion in Europe of a Vibrio aestuarianus clonal complex pathogenic for oysters.</title>
        <authorList>
            <person name="Mesnil A."/>
            <person name="Travers M.-A."/>
        </authorList>
    </citation>
    <scope>NUCLEOTIDE SEQUENCE</scope>
    <source>
        <strain evidence="1">U29</strain>
    </source>
</reference>
<dbReference type="AlphaFoldDB" id="A0AAX3U1B9"/>
<dbReference type="EMBL" id="CP118709">
    <property type="protein sequence ID" value="WGK80618.1"/>
    <property type="molecule type" value="Genomic_DNA"/>
</dbReference>
<gene>
    <name evidence="1" type="ORF">PYE51_08040</name>
</gene>
<accession>A0AAX3U1B9</accession>
<dbReference type="Proteomes" id="UP001239257">
    <property type="component" value="Chromosome 1"/>
</dbReference>
<proteinExistence type="predicted"/>
<evidence type="ECO:0000313" key="2">
    <source>
        <dbReference type="Proteomes" id="UP001239257"/>
    </source>
</evidence>
<sequence length="66" mass="7386">MGDKSNGHLSSFKVAYGTVDPELALVAVGDVHFYERRYKGQLIDLGKFDADIVISSWYTDYSDPRA</sequence>
<organism evidence="1 2">
    <name type="scientific">Vibrio aestuarianus</name>
    <dbReference type="NCBI Taxonomy" id="28171"/>
    <lineage>
        <taxon>Bacteria</taxon>
        <taxon>Pseudomonadati</taxon>
        <taxon>Pseudomonadota</taxon>
        <taxon>Gammaproteobacteria</taxon>
        <taxon>Vibrionales</taxon>
        <taxon>Vibrionaceae</taxon>
        <taxon>Vibrio</taxon>
    </lineage>
</organism>
<evidence type="ECO:0000313" key="1">
    <source>
        <dbReference type="EMBL" id="WGK80618.1"/>
    </source>
</evidence>
<dbReference type="RefSeq" id="WP_274673180.1">
    <property type="nucleotide sequence ID" value="NZ_CP118709.1"/>
</dbReference>
<name>A0AAX3U1B9_9VIBR</name>
<protein>
    <submittedName>
        <fullName evidence="1">Uncharacterized protein</fullName>
    </submittedName>
</protein>